<organism evidence="1 2">
    <name type="scientific">Sutterella megalosphaeroides</name>
    <dbReference type="NCBI Taxonomy" id="2494234"/>
    <lineage>
        <taxon>Bacteria</taxon>
        <taxon>Pseudomonadati</taxon>
        <taxon>Pseudomonadota</taxon>
        <taxon>Betaproteobacteria</taxon>
        <taxon>Burkholderiales</taxon>
        <taxon>Sutterellaceae</taxon>
        <taxon>Sutterella</taxon>
    </lineage>
</organism>
<dbReference type="Proteomes" id="UP000271003">
    <property type="component" value="Chromosome"/>
</dbReference>
<accession>A0A2Z6IAK9</accession>
<dbReference type="AlphaFoldDB" id="A0A2Z6IAK9"/>
<keyword evidence="2" id="KW-1185">Reference proteome</keyword>
<evidence type="ECO:0000313" key="1">
    <source>
        <dbReference type="EMBL" id="BBF23469.1"/>
    </source>
</evidence>
<protein>
    <submittedName>
        <fullName evidence="1">Uncharacterized protein</fullName>
    </submittedName>
</protein>
<dbReference type="RefSeq" id="WP_120177071.1">
    <property type="nucleotide sequence ID" value="NZ_AP018786.1"/>
</dbReference>
<name>A0A2Z6IAK9_9BURK</name>
<evidence type="ECO:0000313" key="2">
    <source>
        <dbReference type="Proteomes" id="UP000271003"/>
    </source>
</evidence>
<gene>
    <name evidence="1" type="ORF">SUTMEG_13600</name>
</gene>
<dbReference type="EMBL" id="AP018786">
    <property type="protein sequence ID" value="BBF23469.1"/>
    <property type="molecule type" value="Genomic_DNA"/>
</dbReference>
<reference evidence="1 2" key="1">
    <citation type="journal article" date="2018" name="Int. J. Syst. Evol. Microbiol.">
        <title>Mesosutterella multiformis gen. nov., sp. nov., a member of the family Sutterellaceae and Sutterella megalosphaeroides sp. nov., isolated from human faeces.</title>
        <authorList>
            <person name="Sakamoto M."/>
            <person name="Ikeyama N."/>
            <person name="Kunihiro T."/>
            <person name="Iino T."/>
            <person name="Yuki M."/>
            <person name="Ohkuma M."/>
        </authorList>
    </citation>
    <scope>NUCLEOTIDE SEQUENCE [LARGE SCALE GENOMIC DNA]</scope>
    <source>
        <strain evidence="1 2">6FBBBH3</strain>
    </source>
</reference>
<sequence length="195" mass="21113">MAKPKKKRTKKYVPNRRPNSILASLPVDKETQARLRGSIDEAMERLAASNATNGDLATILSVLEIAEPLVDGLEDPEAARTRLARGDELISSLIEGTVTQSAAAEGLKDAVVLAFEAVARAPRDDYFRAVAAMQRAHAEMRDNLRKEGRLPEIDLSEARAGASVWAMDAAEAYLRREAEKAEKAAEAPKATESGC</sequence>
<proteinExistence type="predicted"/>
<dbReference type="KEGG" id="sutt:SUTMEG_13600"/>